<dbReference type="EMBL" id="BAABRU010000014">
    <property type="protein sequence ID" value="GAA5529966.1"/>
    <property type="molecule type" value="Genomic_DNA"/>
</dbReference>
<keyword evidence="1" id="KW-0479">Metal-binding</keyword>
<name>A0ABP9X3J0_9CHLR</name>
<evidence type="ECO:0000259" key="2">
    <source>
        <dbReference type="PROSITE" id="PS50966"/>
    </source>
</evidence>
<keyword evidence="4" id="KW-1185">Reference proteome</keyword>
<dbReference type="Proteomes" id="UP001428290">
    <property type="component" value="Unassembled WGS sequence"/>
</dbReference>
<protein>
    <recommendedName>
        <fullName evidence="2">SWIM-type domain-containing protein</fullName>
    </recommendedName>
</protein>
<reference evidence="3 4" key="1">
    <citation type="submission" date="2024-02" db="EMBL/GenBank/DDBJ databases">
        <title>Herpetosiphon gulosus NBRC 112829.</title>
        <authorList>
            <person name="Ichikawa N."/>
            <person name="Katano-Makiyama Y."/>
            <person name="Hidaka K."/>
        </authorList>
    </citation>
    <scope>NUCLEOTIDE SEQUENCE [LARGE SCALE GENOMIC DNA]</scope>
    <source>
        <strain evidence="3 4">NBRC 112829</strain>
    </source>
</reference>
<gene>
    <name evidence="3" type="ORF">Hgul01_03780</name>
</gene>
<keyword evidence="1" id="KW-0862">Zinc</keyword>
<dbReference type="Pfam" id="PF04434">
    <property type="entry name" value="SWIM"/>
    <property type="match status" value="1"/>
</dbReference>
<dbReference type="RefSeq" id="WP_345723556.1">
    <property type="nucleotide sequence ID" value="NZ_BAABRU010000014.1"/>
</dbReference>
<evidence type="ECO:0000256" key="1">
    <source>
        <dbReference type="PROSITE-ProRule" id="PRU00325"/>
    </source>
</evidence>
<accession>A0ABP9X3J0</accession>
<keyword evidence="1" id="KW-0863">Zinc-finger</keyword>
<feature type="domain" description="SWIM-type" evidence="2">
    <location>
        <begin position="54"/>
        <end position="91"/>
    </location>
</feature>
<proteinExistence type="predicted"/>
<evidence type="ECO:0000313" key="3">
    <source>
        <dbReference type="EMBL" id="GAA5529966.1"/>
    </source>
</evidence>
<comment type="caution">
    <text evidence="3">The sequence shown here is derived from an EMBL/GenBank/DDBJ whole genome shotgun (WGS) entry which is preliminary data.</text>
</comment>
<dbReference type="InterPro" id="IPR007527">
    <property type="entry name" value="Znf_SWIM"/>
</dbReference>
<sequence length="142" mass="16050">MDFPVISDAQIQAMAGERSFERGLEYFESGMVESVLQRGNLIHAVVCGSEDYLYDVTVQAKNAEQISTQCTCPYDYSPICKHSVAVLLFLLYCPEQVVQRPPIRATLDELDDTQIRSLLLDVAEQHPEITTLVEQHIERLGF</sequence>
<organism evidence="3 4">
    <name type="scientific">Herpetosiphon gulosus</name>
    <dbReference type="NCBI Taxonomy" id="1973496"/>
    <lineage>
        <taxon>Bacteria</taxon>
        <taxon>Bacillati</taxon>
        <taxon>Chloroflexota</taxon>
        <taxon>Chloroflexia</taxon>
        <taxon>Herpetosiphonales</taxon>
        <taxon>Herpetosiphonaceae</taxon>
        <taxon>Herpetosiphon</taxon>
    </lineage>
</organism>
<dbReference type="PROSITE" id="PS50966">
    <property type="entry name" value="ZF_SWIM"/>
    <property type="match status" value="1"/>
</dbReference>
<evidence type="ECO:0000313" key="4">
    <source>
        <dbReference type="Proteomes" id="UP001428290"/>
    </source>
</evidence>